<accession>A0A922LBS4</accession>
<feature type="compositionally biased region" description="Low complexity" evidence="1">
    <location>
        <begin position="13"/>
        <end position="26"/>
    </location>
</feature>
<protein>
    <submittedName>
        <fullName evidence="3">Uncharacterized protein</fullName>
    </submittedName>
</protein>
<sequence length="227" mass="25848">MVSTSTPKPSVARSTRSRTPSRIPTPAIKKSKYSIMMTSTPIQMKQTKKKSKSSTKKEWTKTPYKKSDIIGSAQKKSNKKPQVKKRKSIVVVDDDVDMDNDLDEYRPSKKSAKKTPSKTKKTTDNKSIISPVIEFNDDDNDVYEEHLYEKHDSNTGLSTPSSLVRRSKRIRQHHHQHVSALNSIMEEQSNEYKNDTNQSINGQSNNSNNNNNNVADKWSSWLSCTLM</sequence>
<evidence type="ECO:0000313" key="2">
    <source>
        <dbReference type="EMBL" id="KAH7639116.1"/>
    </source>
</evidence>
<reference evidence="2" key="3">
    <citation type="journal article" date="2021" name="World Allergy Organ. J.">
        <title>Chromosome-level assembly of Dermatophagoides farinae genome and transcriptome reveals two novel allergens Der f 37 and Der f 39.</title>
        <authorList>
            <person name="Chen J."/>
            <person name="Cai Z."/>
            <person name="Fan D."/>
            <person name="Hu J."/>
            <person name="Hou Y."/>
            <person name="He Y."/>
            <person name="Zhang Z."/>
            <person name="Zhao Z."/>
            <person name="Gao P."/>
            <person name="Hu W."/>
            <person name="Sun J."/>
            <person name="Li J."/>
            <person name="Ji K."/>
        </authorList>
    </citation>
    <scope>NUCLEOTIDE SEQUENCE</scope>
    <source>
        <strain evidence="2">JKM2019</strain>
    </source>
</reference>
<proteinExistence type="predicted"/>
<dbReference type="AlphaFoldDB" id="A0A922LBS4"/>
<keyword evidence="4" id="KW-1185">Reference proteome</keyword>
<reference evidence="3" key="1">
    <citation type="submission" date="2013-05" db="EMBL/GenBank/DDBJ databases">
        <authorList>
            <person name="Yim A.K.Y."/>
            <person name="Chan T.F."/>
            <person name="Ji K.M."/>
            <person name="Liu X.Y."/>
            <person name="Zhou J.W."/>
            <person name="Li R.Q."/>
            <person name="Yang K.Y."/>
            <person name="Li J."/>
            <person name="Li M."/>
            <person name="Law P.T.W."/>
            <person name="Wu Y.L."/>
            <person name="Cai Z.L."/>
            <person name="Qin H."/>
            <person name="Bao Y."/>
            <person name="Leung R.K.K."/>
            <person name="Ng P.K.S."/>
            <person name="Zou J."/>
            <person name="Zhong X.J."/>
            <person name="Ran P.X."/>
            <person name="Zhong N.S."/>
            <person name="Liu Z.G."/>
            <person name="Tsui S.K.W."/>
        </authorList>
    </citation>
    <scope>NUCLEOTIDE SEQUENCE</scope>
    <source>
        <strain evidence="3">Derf</strain>
        <tissue evidence="3">Whole organism</tissue>
    </source>
</reference>
<feature type="region of interest" description="Disordered" evidence="1">
    <location>
        <begin position="190"/>
        <end position="214"/>
    </location>
</feature>
<evidence type="ECO:0000256" key="1">
    <source>
        <dbReference type="SAM" id="MobiDB-lite"/>
    </source>
</evidence>
<feature type="compositionally biased region" description="Basic and acidic residues" evidence="1">
    <location>
        <begin position="55"/>
        <end position="68"/>
    </location>
</feature>
<gene>
    <name evidence="3" type="ORF">DERF_005964</name>
    <name evidence="2" type="ORF">HUG17_3149</name>
</gene>
<feature type="compositionally biased region" description="Basic residues" evidence="1">
    <location>
        <begin position="76"/>
        <end position="88"/>
    </location>
</feature>
<name>A0A922LBS4_DERFA</name>
<evidence type="ECO:0000313" key="4">
    <source>
        <dbReference type="Proteomes" id="UP000790347"/>
    </source>
</evidence>
<reference evidence="2" key="2">
    <citation type="submission" date="2020-06" db="EMBL/GenBank/DDBJ databases">
        <authorList>
            <person name="Ji K."/>
            <person name="Li J."/>
        </authorList>
    </citation>
    <scope>NUCLEOTIDE SEQUENCE</scope>
    <source>
        <strain evidence="2">JKM2019</strain>
        <tissue evidence="2">Whole body</tissue>
    </source>
</reference>
<dbReference type="Proteomes" id="UP000790347">
    <property type="component" value="Unassembled WGS sequence"/>
</dbReference>
<dbReference type="OrthoDB" id="10522959at2759"/>
<feature type="region of interest" description="Disordered" evidence="1">
    <location>
        <begin position="1"/>
        <end position="125"/>
    </location>
</feature>
<dbReference type="Proteomes" id="UP000828236">
    <property type="component" value="Unassembled WGS sequence"/>
</dbReference>
<feature type="compositionally biased region" description="Basic residues" evidence="1">
    <location>
        <begin position="108"/>
        <end position="120"/>
    </location>
</feature>
<reference evidence="3" key="4">
    <citation type="journal article" date="2022" name="Res Sq">
        <title>Comparative Genomics Reveals Insights into the Divergent Evolution of Astigmatic Mites and Household Pest Adaptations.</title>
        <authorList>
            <person name="Xiong Q."/>
            <person name="Wan A.T.-Y."/>
            <person name="Liu X.-Y."/>
            <person name="Fung C.S.-H."/>
            <person name="Xiao X."/>
            <person name="Malainual N."/>
            <person name="Hou J."/>
            <person name="Wang L."/>
            <person name="Wang M."/>
            <person name="Yang K."/>
            <person name="Cui Y."/>
            <person name="Leung E."/>
            <person name="Nong W."/>
            <person name="Shin S.-K."/>
            <person name="Au S."/>
            <person name="Jeong K.Y."/>
            <person name="Chew F.T."/>
            <person name="Hui J."/>
            <person name="Leung T.F."/>
            <person name="Tungtrongchitr A."/>
            <person name="Zhong N."/>
            <person name="Liu Z."/>
            <person name="Tsui S."/>
        </authorList>
    </citation>
    <scope>NUCLEOTIDE SEQUENCE</scope>
    <source>
        <strain evidence="3">Derf</strain>
        <tissue evidence="3">Whole organism</tissue>
    </source>
</reference>
<dbReference type="EMBL" id="SDOV01000007">
    <property type="protein sequence ID" value="KAH7639116.1"/>
    <property type="molecule type" value="Genomic_DNA"/>
</dbReference>
<dbReference type="EMBL" id="ASGP02000002">
    <property type="protein sequence ID" value="KAH9522385.1"/>
    <property type="molecule type" value="Genomic_DNA"/>
</dbReference>
<comment type="caution">
    <text evidence="3">The sequence shown here is derived from an EMBL/GenBank/DDBJ whole genome shotgun (WGS) entry which is preliminary data.</text>
</comment>
<feature type="compositionally biased region" description="Low complexity" evidence="1">
    <location>
        <begin position="197"/>
        <end position="213"/>
    </location>
</feature>
<evidence type="ECO:0000313" key="3">
    <source>
        <dbReference type="EMBL" id="KAH9522385.1"/>
    </source>
</evidence>
<organism evidence="3 4">
    <name type="scientific">Dermatophagoides farinae</name>
    <name type="common">American house dust mite</name>
    <dbReference type="NCBI Taxonomy" id="6954"/>
    <lineage>
        <taxon>Eukaryota</taxon>
        <taxon>Metazoa</taxon>
        <taxon>Ecdysozoa</taxon>
        <taxon>Arthropoda</taxon>
        <taxon>Chelicerata</taxon>
        <taxon>Arachnida</taxon>
        <taxon>Acari</taxon>
        <taxon>Acariformes</taxon>
        <taxon>Sarcoptiformes</taxon>
        <taxon>Astigmata</taxon>
        <taxon>Psoroptidia</taxon>
        <taxon>Analgoidea</taxon>
        <taxon>Pyroglyphidae</taxon>
        <taxon>Dermatophagoidinae</taxon>
        <taxon>Dermatophagoides</taxon>
    </lineage>
</organism>
<feature type="compositionally biased region" description="Acidic residues" evidence="1">
    <location>
        <begin position="92"/>
        <end position="102"/>
    </location>
</feature>